<reference evidence="1" key="1">
    <citation type="journal article" date="2020" name="Fungal Divers.">
        <title>Resolving the Mortierellaceae phylogeny through synthesis of multi-gene phylogenetics and phylogenomics.</title>
        <authorList>
            <person name="Vandepol N."/>
            <person name="Liber J."/>
            <person name="Desiro A."/>
            <person name="Na H."/>
            <person name="Kennedy M."/>
            <person name="Barry K."/>
            <person name="Grigoriev I.V."/>
            <person name="Miller A.N."/>
            <person name="O'Donnell K."/>
            <person name="Stajich J.E."/>
            <person name="Bonito G."/>
        </authorList>
    </citation>
    <scope>NUCLEOTIDE SEQUENCE</scope>
    <source>
        <strain evidence="1">NVP60</strain>
    </source>
</reference>
<name>A0A9P6UE46_9FUNG</name>
<evidence type="ECO:0000313" key="1">
    <source>
        <dbReference type="EMBL" id="KAG0278506.1"/>
    </source>
</evidence>
<dbReference type="EMBL" id="JAAAIN010004756">
    <property type="protein sequence ID" value="KAG0278506.1"/>
    <property type="molecule type" value="Genomic_DNA"/>
</dbReference>
<sequence>MYMYEDKSPFLDPDFLSYFKAIQERSIKDMKEIDIDLRPILDYFRQQGPNEHLSISILTKKVCWLLGTCGFLRPSDIWFINLANPKFVLTDVSCKIPVVFPKETRGGSQIIKYPTIKSHDDPLLCPVRAIAEYLRRLEGHEIMIPHFKNETFLYRPLIRDVRSLKIPVINQTISNHIAEITNMLDLPKDETRPRARAIGPTAAIKNGARVDDVVVHGNWSSDVIVNNYYRLNRATATNFTSLVLS</sequence>
<comment type="caution">
    <text evidence="1">The sequence shown here is derived from an EMBL/GenBank/DDBJ whole genome shotgun (WGS) entry which is preliminary data.</text>
</comment>
<protein>
    <recommendedName>
        <fullName evidence="3">Tyr recombinase domain-containing protein</fullName>
    </recommendedName>
</protein>
<accession>A0A9P6UE46</accession>
<keyword evidence="2" id="KW-1185">Reference proteome</keyword>
<dbReference type="AlphaFoldDB" id="A0A9P6UE46"/>
<gene>
    <name evidence="1" type="ORF">BGZ97_009719</name>
</gene>
<dbReference type="OrthoDB" id="5588333at2759"/>
<dbReference type="GO" id="GO:0003677">
    <property type="term" value="F:DNA binding"/>
    <property type="evidence" value="ECO:0007669"/>
    <property type="project" value="InterPro"/>
</dbReference>
<organism evidence="1 2">
    <name type="scientific">Linnemannia gamsii</name>
    <dbReference type="NCBI Taxonomy" id="64522"/>
    <lineage>
        <taxon>Eukaryota</taxon>
        <taxon>Fungi</taxon>
        <taxon>Fungi incertae sedis</taxon>
        <taxon>Mucoromycota</taxon>
        <taxon>Mortierellomycotina</taxon>
        <taxon>Mortierellomycetes</taxon>
        <taxon>Mortierellales</taxon>
        <taxon>Mortierellaceae</taxon>
        <taxon>Linnemannia</taxon>
    </lineage>
</organism>
<proteinExistence type="predicted"/>
<dbReference type="Gene3D" id="1.10.443.20">
    <property type="entry name" value="Centromere DNA-binding protein complex CBF3 subunit, domain 2"/>
    <property type="match status" value="1"/>
</dbReference>
<dbReference type="Proteomes" id="UP000823405">
    <property type="component" value="Unassembled WGS sequence"/>
</dbReference>
<evidence type="ECO:0000313" key="2">
    <source>
        <dbReference type="Proteomes" id="UP000823405"/>
    </source>
</evidence>
<evidence type="ECO:0008006" key="3">
    <source>
        <dbReference type="Google" id="ProtNLM"/>
    </source>
</evidence>
<dbReference type="InterPro" id="IPR038279">
    <property type="entry name" value="Ndc10_dom2_sf"/>
</dbReference>